<dbReference type="PANTHER" id="PTHR15590">
    <property type="entry name" value="CX9C MOTIF-CONTAINING PROTEIN 4"/>
    <property type="match status" value="1"/>
</dbReference>
<organism evidence="7">
    <name type="scientific">Lichtheimia ramosa</name>
    <dbReference type="NCBI Taxonomy" id="688394"/>
    <lineage>
        <taxon>Eukaryota</taxon>
        <taxon>Fungi</taxon>
        <taxon>Fungi incertae sedis</taxon>
        <taxon>Mucoromycota</taxon>
        <taxon>Mucoromycotina</taxon>
        <taxon>Mucoromycetes</taxon>
        <taxon>Mucorales</taxon>
        <taxon>Lichtheimiaceae</taxon>
        <taxon>Lichtheimia</taxon>
    </lineage>
</organism>
<name>A0A077WLH1_9FUNG</name>
<dbReference type="PANTHER" id="PTHR15590:SF0">
    <property type="entry name" value="CX9C MOTIF-CONTAINING PROTEIN 4"/>
    <property type="match status" value="1"/>
</dbReference>
<keyword evidence="5 6" id="KW-1015">Disulfide bond</keyword>
<evidence type="ECO:0000256" key="1">
    <source>
        <dbReference type="ARBA" id="ARBA00004569"/>
    </source>
</evidence>
<feature type="disulfide bond" evidence="6">
    <location>
        <begin position="7"/>
        <end position="38"/>
    </location>
</feature>
<proteinExistence type="inferred from homology"/>
<evidence type="ECO:0000256" key="6">
    <source>
        <dbReference type="PIRSR" id="PIRSR627179-50"/>
    </source>
</evidence>
<dbReference type="SUPFAM" id="SSF47072">
    <property type="entry name" value="Cysteine alpha-hairpin motif"/>
    <property type="match status" value="1"/>
</dbReference>
<reference evidence="7" key="1">
    <citation type="journal article" date="2014" name="Genome Announc.">
        <title>De novo whole-genome sequence and genome annotation of Lichtheimia ramosa.</title>
        <authorList>
            <person name="Linde J."/>
            <person name="Schwartze V."/>
            <person name="Binder U."/>
            <person name="Lass-Florl C."/>
            <person name="Voigt K."/>
            <person name="Horn F."/>
        </authorList>
    </citation>
    <scope>NUCLEOTIDE SEQUENCE</scope>
    <source>
        <strain evidence="7">JMRC FSU:6197</strain>
    </source>
</reference>
<keyword evidence="4" id="KW-0496">Mitochondrion</keyword>
<dbReference type="AlphaFoldDB" id="A0A077WLH1"/>
<evidence type="ECO:0000256" key="5">
    <source>
        <dbReference type="ARBA" id="ARBA00023157"/>
    </source>
</evidence>
<comment type="similarity">
    <text evidence="2">Belongs to the CMC4 family.</text>
</comment>
<dbReference type="PROSITE" id="PS51808">
    <property type="entry name" value="CHCH"/>
    <property type="match status" value="1"/>
</dbReference>
<sequence>MPSSPPCQKFACAIQDCLAKNHYQESKCEEAIRALRQCCEELLDNGGESPCCPKRKYGKQARQ</sequence>
<evidence type="ECO:0000256" key="2">
    <source>
        <dbReference type="ARBA" id="ARBA00009858"/>
    </source>
</evidence>
<feature type="disulfide bond" evidence="6">
    <location>
        <begin position="17"/>
        <end position="28"/>
    </location>
</feature>
<evidence type="ECO:0000313" key="7">
    <source>
        <dbReference type="EMBL" id="CDS07983.1"/>
    </source>
</evidence>
<feature type="disulfide bond" evidence="6">
    <location>
        <begin position="39"/>
        <end position="52"/>
    </location>
</feature>
<dbReference type="InterPro" id="IPR009069">
    <property type="entry name" value="Cys_alpha_HP_mot_SF"/>
</dbReference>
<dbReference type="Pfam" id="PF08991">
    <property type="entry name" value="CMC4"/>
    <property type="match status" value="1"/>
</dbReference>
<evidence type="ECO:0000256" key="3">
    <source>
        <dbReference type="ARBA" id="ARBA00019406"/>
    </source>
</evidence>
<dbReference type="InterPro" id="IPR027179">
    <property type="entry name" value="CMC4"/>
</dbReference>
<dbReference type="GO" id="GO:0005758">
    <property type="term" value="C:mitochondrial intermembrane space"/>
    <property type="evidence" value="ECO:0007669"/>
    <property type="project" value="UniProtKB-SubCell"/>
</dbReference>
<comment type="subcellular location">
    <subcellularLocation>
        <location evidence="1">Mitochondrion intermembrane space</location>
    </subcellularLocation>
</comment>
<dbReference type="EMBL" id="LK023324">
    <property type="protein sequence ID" value="CDS07983.1"/>
    <property type="molecule type" value="Genomic_DNA"/>
</dbReference>
<gene>
    <name evidence="7" type="ORF">LRAMOSA01932</name>
</gene>
<dbReference type="OrthoDB" id="13601at2759"/>
<evidence type="ECO:0000256" key="4">
    <source>
        <dbReference type="ARBA" id="ARBA00023128"/>
    </source>
</evidence>
<accession>A0A077WLH1</accession>
<protein>
    <recommendedName>
        <fullName evidence="3">Cx9C motif-containing protein 4, mitochondrial</fullName>
    </recommendedName>
</protein>
<dbReference type="Gene3D" id="1.10.287.1130">
    <property type="entry name" value="CytochromE C oxidase copper chaperone"/>
    <property type="match status" value="1"/>
</dbReference>